<proteinExistence type="predicted"/>
<keyword evidence="3 7" id="KW-0812">Transmembrane</keyword>
<name>A0ABV7LGV7_9HYPH</name>
<dbReference type="Pfam" id="PF03706">
    <property type="entry name" value="LPG_synthase_TM"/>
    <property type="match status" value="1"/>
</dbReference>
<comment type="caution">
    <text evidence="8">The sequence shown here is derived from an EMBL/GenBank/DDBJ whole genome shotgun (WGS) entry which is preliminary data.</text>
</comment>
<feature type="transmembrane region" description="Helical" evidence="7">
    <location>
        <begin position="266"/>
        <end position="288"/>
    </location>
</feature>
<evidence type="ECO:0000256" key="1">
    <source>
        <dbReference type="ARBA" id="ARBA00004651"/>
    </source>
</evidence>
<keyword evidence="4 7" id="KW-1133">Transmembrane helix</keyword>
<keyword evidence="9" id="KW-1185">Reference proteome</keyword>
<feature type="region of interest" description="Disordered" evidence="6">
    <location>
        <begin position="1"/>
        <end position="23"/>
    </location>
</feature>
<accession>A0ABV7LGV7</accession>
<sequence length="345" mass="36151">MTGGSSPTPAVDADGAAPADAGERVAAAPRRRSPLSWLGVAASVTIFAASAWVLWRTAHAISLAEVMSALAQTPWSRLGVAAGLTALSYLFLTGYDCLALRQLRLKVPYRTTALGSFTSYAVSFTLGFPLLTSGTVRYWIYSGRGVKPGQIASLTVIAGITFWLGMGAVLAWCLMREAGEISLLTHTSIQLNQLAGLLTAATVAAYLAWVSAKNRYVAVKGWRLELPGLRLSLGQMALGAGDVCAAAGVLYVLLPAGHDVTFGSFLAIYVCACMLGVISHAPGGIGVFEAAMLVSLSALNGSRVLGALLLFRLIYYLLPFLLALALLGGYEVARRLQSGRAGARP</sequence>
<evidence type="ECO:0000256" key="4">
    <source>
        <dbReference type="ARBA" id="ARBA00022989"/>
    </source>
</evidence>
<feature type="transmembrane region" description="Helical" evidence="7">
    <location>
        <begin position="75"/>
        <end position="92"/>
    </location>
</feature>
<dbReference type="PANTHER" id="PTHR39087:SF2">
    <property type="entry name" value="UPF0104 MEMBRANE PROTEIN MJ1595"/>
    <property type="match status" value="1"/>
</dbReference>
<dbReference type="PANTHER" id="PTHR39087">
    <property type="entry name" value="UPF0104 MEMBRANE PROTEIN MJ1595"/>
    <property type="match status" value="1"/>
</dbReference>
<feature type="transmembrane region" description="Helical" evidence="7">
    <location>
        <begin position="308"/>
        <end position="330"/>
    </location>
</feature>
<reference evidence="9" key="1">
    <citation type="journal article" date="2019" name="Int. J. Syst. Evol. Microbiol.">
        <title>The Global Catalogue of Microorganisms (GCM) 10K type strain sequencing project: providing services to taxonomists for standard genome sequencing and annotation.</title>
        <authorList>
            <consortium name="The Broad Institute Genomics Platform"/>
            <consortium name="The Broad Institute Genome Sequencing Center for Infectious Disease"/>
            <person name="Wu L."/>
            <person name="Ma J."/>
        </authorList>
    </citation>
    <scope>NUCLEOTIDE SEQUENCE [LARGE SCALE GENOMIC DNA]</scope>
    <source>
        <strain evidence="9">CCM 7941</strain>
    </source>
</reference>
<evidence type="ECO:0000256" key="3">
    <source>
        <dbReference type="ARBA" id="ARBA00022692"/>
    </source>
</evidence>
<keyword evidence="5 7" id="KW-0472">Membrane</keyword>
<dbReference type="Proteomes" id="UP001595536">
    <property type="component" value="Unassembled WGS sequence"/>
</dbReference>
<dbReference type="InterPro" id="IPR022791">
    <property type="entry name" value="L-PG_synthase/AglD"/>
</dbReference>
<feature type="transmembrane region" description="Helical" evidence="7">
    <location>
        <begin position="113"/>
        <end position="131"/>
    </location>
</feature>
<feature type="transmembrane region" description="Helical" evidence="7">
    <location>
        <begin position="35"/>
        <end position="55"/>
    </location>
</feature>
<feature type="transmembrane region" description="Helical" evidence="7">
    <location>
        <begin position="232"/>
        <end position="254"/>
    </location>
</feature>
<evidence type="ECO:0000256" key="6">
    <source>
        <dbReference type="SAM" id="MobiDB-lite"/>
    </source>
</evidence>
<evidence type="ECO:0000313" key="8">
    <source>
        <dbReference type="EMBL" id="MFC3266373.1"/>
    </source>
</evidence>
<evidence type="ECO:0000256" key="5">
    <source>
        <dbReference type="ARBA" id="ARBA00023136"/>
    </source>
</evidence>
<gene>
    <name evidence="8" type="ORF">ACFOEX_08415</name>
</gene>
<organism evidence="8 9">
    <name type="scientific">Camelimonas abortus</name>
    <dbReference type="NCBI Taxonomy" id="1017184"/>
    <lineage>
        <taxon>Bacteria</taxon>
        <taxon>Pseudomonadati</taxon>
        <taxon>Pseudomonadota</taxon>
        <taxon>Alphaproteobacteria</taxon>
        <taxon>Hyphomicrobiales</taxon>
        <taxon>Chelatococcaceae</taxon>
        <taxon>Camelimonas</taxon>
    </lineage>
</organism>
<protein>
    <submittedName>
        <fullName evidence="8">Lysylphosphatidylglycerol synthase domain-containing protein</fullName>
    </submittedName>
</protein>
<evidence type="ECO:0000313" key="9">
    <source>
        <dbReference type="Proteomes" id="UP001595536"/>
    </source>
</evidence>
<evidence type="ECO:0000256" key="7">
    <source>
        <dbReference type="SAM" id="Phobius"/>
    </source>
</evidence>
<feature type="transmembrane region" description="Helical" evidence="7">
    <location>
        <begin position="194"/>
        <end position="212"/>
    </location>
</feature>
<feature type="transmembrane region" description="Helical" evidence="7">
    <location>
        <begin position="151"/>
        <end position="174"/>
    </location>
</feature>
<feature type="compositionally biased region" description="Low complexity" evidence="6">
    <location>
        <begin position="9"/>
        <end position="20"/>
    </location>
</feature>
<dbReference type="RefSeq" id="WP_376829570.1">
    <property type="nucleotide sequence ID" value="NZ_JBHLWR010000006.1"/>
</dbReference>
<evidence type="ECO:0000256" key="2">
    <source>
        <dbReference type="ARBA" id="ARBA00022475"/>
    </source>
</evidence>
<keyword evidence="2" id="KW-1003">Cell membrane</keyword>
<comment type="subcellular location">
    <subcellularLocation>
        <location evidence="1">Cell membrane</location>
        <topology evidence="1">Multi-pass membrane protein</topology>
    </subcellularLocation>
</comment>
<dbReference type="EMBL" id="JBHRUV010000037">
    <property type="protein sequence ID" value="MFC3266373.1"/>
    <property type="molecule type" value="Genomic_DNA"/>
</dbReference>